<evidence type="ECO:0000313" key="2">
    <source>
        <dbReference type="EMBL" id="EPS41404.1"/>
    </source>
</evidence>
<gene>
    <name evidence="2" type="ORF">H072_4695</name>
</gene>
<feature type="region of interest" description="Disordered" evidence="1">
    <location>
        <begin position="32"/>
        <end position="54"/>
    </location>
</feature>
<keyword evidence="3" id="KW-1185">Reference proteome</keyword>
<accession>S8AES5</accession>
<sequence>MAQRAGPGSRDVGFWTRISILSKTIDLENKDANLERRKNSDSSTRERDQADLHFGLQIPSEGGVNEARSPDTAFHLVRGREYGTLTRATDSRSSHSTAGEAEQPC</sequence>
<dbReference type="EMBL" id="AQGS01000244">
    <property type="protein sequence ID" value="EPS41404.1"/>
    <property type="molecule type" value="Genomic_DNA"/>
</dbReference>
<name>S8AES5_DACHA</name>
<proteinExistence type="predicted"/>
<feature type="compositionally biased region" description="Basic and acidic residues" evidence="1">
    <location>
        <begin position="32"/>
        <end position="51"/>
    </location>
</feature>
<evidence type="ECO:0000313" key="3">
    <source>
        <dbReference type="Proteomes" id="UP000015100"/>
    </source>
</evidence>
<dbReference type="Proteomes" id="UP000015100">
    <property type="component" value="Unassembled WGS sequence"/>
</dbReference>
<comment type="caution">
    <text evidence="2">The sequence shown here is derived from an EMBL/GenBank/DDBJ whole genome shotgun (WGS) entry which is preliminary data.</text>
</comment>
<reference evidence="2 3" key="1">
    <citation type="journal article" date="2013" name="PLoS Genet.">
        <title>Genomic mechanisms accounting for the adaptation to parasitism in nematode-trapping fungi.</title>
        <authorList>
            <person name="Meerupati T."/>
            <person name="Andersson K.M."/>
            <person name="Friman E."/>
            <person name="Kumar D."/>
            <person name="Tunlid A."/>
            <person name="Ahren D."/>
        </authorList>
    </citation>
    <scope>NUCLEOTIDE SEQUENCE [LARGE SCALE GENOMIC DNA]</scope>
    <source>
        <strain evidence="2 3">CBS 200.50</strain>
    </source>
</reference>
<organism evidence="2 3">
    <name type="scientific">Dactylellina haptotyla (strain CBS 200.50)</name>
    <name type="common">Nematode-trapping fungus</name>
    <name type="synonym">Monacrosporium haptotylum</name>
    <dbReference type="NCBI Taxonomy" id="1284197"/>
    <lineage>
        <taxon>Eukaryota</taxon>
        <taxon>Fungi</taxon>
        <taxon>Dikarya</taxon>
        <taxon>Ascomycota</taxon>
        <taxon>Pezizomycotina</taxon>
        <taxon>Orbiliomycetes</taxon>
        <taxon>Orbiliales</taxon>
        <taxon>Orbiliaceae</taxon>
        <taxon>Dactylellina</taxon>
    </lineage>
</organism>
<dbReference type="AlphaFoldDB" id="S8AES5"/>
<evidence type="ECO:0000256" key="1">
    <source>
        <dbReference type="SAM" id="MobiDB-lite"/>
    </source>
</evidence>
<reference evidence="3" key="2">
    <citation type="submission" date="2013-04" db="EMBL/GenBank/DDBJ databases">
        <title>Genomic mechanisms accounting for the adaptation to parasitism in nematode-trapping fungi.</title>
        <authorList>
            <person name="Ahren D.G."/>
        </authorList>
    </citation>
    <scope>NUCLEOTIDE SEQUENCE [LARGE SCALE GENOMIC DNA]</scope>
    <source>
        <strain evidence="3">CBS 200.50</strain>
    </source>
</reference>
<feature type="region of interest" description="Disordered" evidence="1">
    <location>
        <begin position="82"/>
        <end position="105"/>
    </location>
</feature>
<dbReference type="HOGENOM" id="CLU_2236485_0_0_1"/>
<protein>
    <submittedName>
        <fullName evidence="2">Uncharacterized protein</fullName>
    </submittedName>
</protein>